<evidence type="ECO:0000313" key="2">
    <source>
        <dbReference type="EMBL" id="EPB69398.1"/>
    </source>
</evidence>
<dbReference type="AlphaFoldDB" id="A0A0D6LDX3"/>
<reference evidence="2 3" key="1">
    <citation type="submission" date="2013-05" db="EMBL/GenBank/DDBJ databases">
        <title>Draft genome of the parasitic nematode Anyclostoma ceylanicum.</title>
        <authorList>
            <person name="Mitreva M."/>
        </authorList>
    </citation>
    <scope>NUCLEOTIDE SEQUENCE [LARGE SCALE GENOMIC DNA]</scope>
</reference>
<evidence type="ECO:0000313" key="3">
    <source>
        <dbReference type="Proteomes" id="UP000054495"/>
    </source>
</evidence>
<evidence type="ECO:0000256" key="1">
    <source>
        <dbReference type="SAM" id="MobiDB-lite"/>
    </source>
</evidence>
<organism evidence="2 3">
    <name type="scientific">Ancylostoma ceylanicum</name>
    <dbReference type="NCBI Taxonomy" id="53326"/>
    <lineage>
        <taxon>Eukaryota</taxon>
        <taxon>Metazoa</taxon>
        <taxon>Ecdysozoa</taxon>
        <taxon>Nematoda</taxon>
        <taxon>Chromadorea</taxon>
        <taxon>Rhabditida</taxon>
        <taxon>Rhabditina</taxon>
        <taxon>Rhabditomorpha</taxon>
        <taxon>Strongyloidea</taxon>
        <taxon>Ancylostomatidae</taxon>
        <taxon>Ancylostomatinae</taxon>
        <taxon>Ancylostoma</taxon>
    </lineage>
</organism>
<accession>A0A0D6LDX3</accession>
<feature type="region of interest" description="Disordered" evidence="1">
    <location>
        <begin position="226"/>
        <end position="251"/>
    </location>
</feature>
<dbReference type="Proteomes" id="UP000054495">
    <property type="component" value="Unassembled WGS sequence"/>
</dbReference>
<name>A0A0D6LDX3_9BILA</name>
<protein>
    <submittedName>
        <fullName evidence="2">Uncharacterized protein</fullName>
    </submittedName>
</protein>
<feature type="region of interest" description="Disordered" evidence="1">
    <location>
        <begin position="1"/>
        <end position="46"/>
    </location>
</feature>
<proteinExistence type="predicted"/>
<keyword evidence="3" id="KW-1185">Reference proteome</keyword>
<dbReference type="EMBL" id="KE125301">
    <property type="protein sequence ID" value="EPB69398.1"/>
    <property type="molecule type" value="Genomic_DNA"/>
</dbReference>
<gene>
    <name evidence="2" type="ORF">ANCCEY_11517</name>
</gene>
<sequence>MRAMTCYAKATEPRKMRSKSMVEIQEPRKPQTSSASSSKREVVPEPVQNFVPQITVPRPFKMSTRKPILNTYSTKFVEEMVSKKKQEEEELENQASKSKPVMDRAYIEAIRKRLTANLRKHFQEEALLRKSKSLGDIRSIARPVPLSTYVPPAQLPDYRRARSAGRRSVRLLVDAKSPPLNNEHAIRSNVSTKVRHILCVEGCKEPKHPRPPVPDFHRLHAEFQCKSTSPPRQKAKHSGKPTKEEVIVRSTHSSKIRMEAIRYIY</sequence>